<gene>
    <name evidence="7" type="ORF">PPG34_09135</name>
</gene>
<evidence type="ECO:0000256" key="5">
    <source>
        <dbReference type="SAM" id="Phobius"/>
    </source>
</evidence>
<keyword evidence="2 5" id="KW-0812">Transmembrane</keyword>
<feature type="transmembrane region" description="Helical" evidence="5">
    <location>
        <begin position="52"/>
        <end position="73"/>
    </location>
</feature>
<organism evidence="7 8">
    <name type="scientific">Candidatus Nitronereus thalassa</name>
    <dbReference type="NCBI Taxonomy" id="3020898"/>
    <lineage>
        <taxon>Bacteria</taxon>
        <taxon>Pseudomonadati</taxon>
        <taxon>Nitrospirota</taxon>
        <taxon>Nitrospiria</taxon>
        <taxon>Nitrospirales</taxon>
        <taxon>Nitrospiraceae</taxon>
        <taxon>Candidatus Nitronereus</taxon>
    </lineage>
</organism>
<dbReference type="EMBL" id="JAQOUE010000001">
    <property type="protein sequence ID" value="MDT7042517.1"/>
    <property type="molecule type" value="Genomic_DNA"/>
</dbReference>
<feature type="transmembrane region" description="Helical" evidence="5">
    <location>
        <begin position="7"/>
        <end position="32"/>
    </location>
</feature>
<feature type="domain" description="TMEM205-like" evidence="6">
    <location>
        <begin position="12"/>
        <end position="110"/>
    </location>
</feature>
<keyword evidence="8" id="KW-1185">Reference proteome</keyword>
<dbReference type="RefSeq" id="WP_313832930.1">
    <property type="nucleotide sequence ID" value="NZ_JAQOUE010000001.1"/>
</dbReference>
<comment type="caution">
    <text evidence="7">The sequence shown here is derived from an EMBL/GenBank/DDBJ whole genome shotgun (WGS) entry which is preliminary data.</text>
</comment>
<dbReference type="InterPro" id="IPR025423">
    <property type="entry name" value="TMEM205-like"/>
</dbReference>
<evidence type="ECO:0000259" key="6">
    <source>
        <dbReference type="Pfam" id="PF13664"/>
    </source>
</evidence>
<evidence type="ECO:0000256" key="2">
    <source>
        <dbReference type="ARBA" id="ARBA00022692"/>
    </source>
</evidence>
<evidence type="ECO:0000256" key="4">
    <source>
        <dbReference type="ARBA" id="ARBA00023136"/>
    </source>
</evidence>
<accession>A0ABU3K830</accession>
<evidence type="ECO:0000313" key="7">
    <source>
        <dbReference type="EMBL" id="MDT7042517.1"/>
    </source>
</evidence>
<evidence type="ECO:0000256" key="1">
    <source>
        <dbReference type="ARBA" id="ARBA00004370"/>
    </source>
</evidence>
<evidence type="ECO:0000256" key="3">
    <source>
        <dbReference type="ARBA" id="ARBA00022989"/>
    </source>
</evidence>
<keyword evidence="3 5" id="KW-1133">Transmembrane helix</keyword>
<protein>
    <submittedName>
        <fullName evidence="7">DUF4149 domain-containing protein</fullName>
    </submittedName>
</protein>
<sequence length="154" mass="16890">MMVETLAYLHILAIAVLVGKVVFLSFVTAPVLARTLDPDSFAKVVRQLFPQYYALGMVAATIGWATITSIGLLKGFGPIDLISSTLWLGILTIENYCRSPLTPRINALSDRLKEADQRGLNILSVKKDRDDLHRLSVQLNSLVLIIGLCLIGLI</sequence>
<dbReference type="Proteomes" id="UP001250932">
    <property type="component" value="Unassembled WGS sequence"/>
</dbReference>
<proteinExistence type="predicted"/>
<name>A0ABU3K830_9BACT</name>
<keyword evidence="4 5" id="KW-0472">Membrane</keyword>
<reference evidence="7 8" key="1">
    <citation type="journal article" date="2023" name="ISME J.">
        <title>Cultivation and genomic characterization of novel and ubiquitous marine nitrite-oxidizing bacteria from the Nitrospirales.</title>
        <authorList>
            <person name="Mueller A.J."/>
            <person name="Daebeler A."/>
            <person name="Herbold C.W."/>
            <person name="Kirkegaard R.H."/>
            <person name="Daims H."/>
        </authorList>
    </citation>
    <scope>NUCLEOTIDE SEQUENCE [LARGE SCALE GENOMIC DNA]</scope>
    <source>
        <strain evidence="7 8">EB</strain>
    </source>
</reference>
<comment type="subcellular location">
    <subcellularLocation>
        <location evidence="1">Membrane</location>
    </subcellularLocation>
</comment>
<dbReference type="Pfam" id="PF13664">
    <property type="entry name" value="DUF4149"/>
    <property type="match status" value="1"/>
</dbReference>
<evidence type="ECO:0000313" key="8">
    <source>
        <dbReference type="Proteomes" id="UP001250932"/>
    </source>
</evidence>